<proteinExistence type="predicted"/>
<comment type="caution">
    <text evidence="3">The sequence shown here is derived from an EMBL/GenBank/DDBJ whole genome shotgun (WGS) entry which is preliminary data.</text>
</comment>
<reference evidence="3 4" key="1">
    <citation type="submission" date="2015-01" db="EMBL/GenBank/DDBJ databases">
        <authorList>
            <person name="Filippidou S."/>
            <person name="Jeanneret N."/>
            <person name="Russel-Delif L."/>
            <person name="Junier T."/>
            <person name="Wunderlin T."/>
            <person name="Molina V."/>
            <person name="Johnson S.L."/>
            <person name="Davenport K.W."/>
            <person name="Chain P.S."/>
            <person name="Dorador C."/>
            <person name="Junier P."/>
        </authorList>
    </citation>
    <scope>NUCLEOTIDE SEQUENCE [LARGE SCALE GENOMIC DNA]</scope>
    <source>
        <strain evidence="3 4">Et7/4</strain>
    </source>
</reference>
<dbReference type="PANTHER" id="PTHR34219:SF1">
    <property type="entry name" value="PEPSY DOMAIN-CONTAINING PROTEIN"/>
    <property type="match status" value="1"/>
</dbReference>
<dbReference type="EMBL" id="JYBP01000003">
    <property type="protein sequence ID" value="KJE27957.1"/>
    <property type="molecule type" value="Genomic_DNA"/>
</dbReference>
<dbReference type="Pfam" id="PF03929">
    <property type="entry name" value="PepSY_TM"/>
    <property type="match status" value="1"/>
</dbReference>
<feature type="transmembrane region" description="Helical" evidence="1">
    <location>
        <begin position="415"/>
        <end position="439"/>
    </location>
</feature>
<sequence>MEQTVKVAKKQQPMYAAVWRWHFYAGILFAPFLIILALSGAVYLFKPQIESALYGHLYEVDKLGEKKLPLVELTERVKEKYPHHAIVSVTLENEANRTVKVGMMDKGEMVFAFVNPYTGEVQGTLRADENWTEIAKKVHSELLIGGTAANRFVELAACWGFILLATGLYLWWPRQSFSVFGTFWPRWRAKKRLAWRDWHAVTGIWLSIGILLLIVTGMPWTGVMGEVINRVATATNTGYPPFAFSFGPKPESKVATKDVAQDVPWAAEQLPVPSVRVRKAASLSLDEVYRIAEAKKVKKPFTISLPLGPKGVFTVATSKTKPWDNATLHIDQYSGRVLSDVRFSDYGALAKAITIGIAFHEGRLFGLLNQLLNLAICLGLVFLGVSGFVMWRKRKPKDGLGAPARIKDQQAVKTVWGGMIVAGIVMPLFGLSLIVIWLFDRFVVQKMPKVRRFLAA</sequence>
<dbReference type="Proteomes" id="UP000032522">
    <property type="component" value="Unassembled WGS sequence"/>
</dbReference>
<dbReference type="PATRIC" id="fig|1462.6.peg.3412"/>
<keyword evidence="1" id="KW-1133">Transmembrane helix</keyword>
<organism evidence="3 4">
    <name type="scientific">Geobacillus kaustophilus</name>
    <dbReference type="NCBI Taxonomy" id="1462"/>
    <lineage>
        <taxon>Bacteria</taxon>
        <taxon>Bacillati</taxon>
        <taxon>Bacillota</taxon>
        <taxon>Bacilli</taxon>
        <taxon>Bacillales</taxon>
        <taxon>Anoxybacillaceae</taxon>
        <taxon>Geobacillus</taxon>
        <taxon>Geobacillus thermoleovorans group</taxon>
    </lineage>
</organism>
<accession>A0A0D8BX44</accession>
<dbReference type="Pfam" id="PF03413">
    <property type="entry name" value="PepSY"/>
    <property type="match status" value="1"/>
</dbReference>
<keyword evidence="1" id="KW-0812">Transmembrane</keyword>
<dbReference type="InterPro" id="IPR025711">
    <property type="entry name" value="PepSY"/>
</dbReference>
<keyword evidence="1" id="KW-0472">Membrane</keyword>
<dbReference type="InterPro" id="IPR005625">
    <property type="entry name" value="PepSY-ass_TM"/>
</dbReference>
<feature type="transmembrane region" description="Helical" evidence="1">
    <location>
        <begin position="193"/>
        <end position="215"/>
    </location>
</feature>
<evidence type="ECO:0000313" key="3">
    <source>
        <dbReference type="EMBL" id="KJE27957.1"/>
    </source>
</evidence>
<dbReference type="AlphaFoldDB" id="A0A0D8BX44"/>
<feature type="transmembrane region" description="Helical" evidence="1">
    <location>
        <begin position="21"/>
        <end position="45"/>
    </location>
</feature>
<protein>
    <recommendedName>
        <fullName evidence="2">PepSY domain-containing protein</fullName>
    </recommendedName>
</protein>
<evidence type="ECO:0000256" key="1">
    <source>
        <dbReference type="SAM" id="Phobius"/>
    </source>
</evidence>
<dbReference type="OrthoDB" id="111691at2"/>
<feature type="domain" description="PepSY" evidence="2">
    <location>
        <begin position="283"/>
        <end position="340"/>
    </location>
</feature>
<dbReference type="PANTHER" id="PTHR34219">
    <property type="entry name" value="IRON-REGULATED INNER MEMBRANE PROTEIN-RELATED"/>
    <property type="match status" value="1"/>
</dbReference>
<evidence type="ECO:0000259" key="2">
    <source>
        <dbReference type="Pfam" id="PF03413"/>
    </source>
</evidence>
<feature type="transmembrane region" description="Helical" evidence="1">
    <location>
        <begin position="371"/>
        <end position="391"/>
    </location>
</feature>
<dbReference type="RefSeq" id="WP_044732574.1">
    <property type="nucleotide sequence ID" value="NZ_JYBP01000003.1"/>
</dbReference>
<name>A0A0D8BX44_GEOKU</name>
<gene>
    <name evidence="3" type="ORF">LG52_3110</name>
</gene>
<feature type="transmembrane region" description="Helical" evidence="1">
    <location>
        <begin position="152"/>
        <end position="172"/>
    </location>
</feature>
<evidence type="ECO:0000313" key="4">
    <source>
        <dbReference type="Proteomes" id="UP000032522"/>
    </source>
</evidence>